<dbReference type="FunFam" id="3.40.605.10:FF:000004">
    <property type="entry name" value="Aldehyde dehydrogenase"/>
    <property type="match status" value="1"/>
</dbReference>
<evidence type="ECO:0000259" key="8">
    <source>
        <dbReference type="Pfam" id="PF00171"/>
    </source>
</evidence>
<evidence type="ECO:0000313" key="10">
    <source>
        <dbReference type="Proteomes" id="UP000187404"/>
    </source>
</evidence>
<dbReference type="STRING" id="1261640.BHK98_02965"/>
<dbReference type="GO" id="GO:0004029">
    <property type="term" value="F:aldehyde dehydrogenase (NAD+) activity"/>
    <property type="evidence" value="ECO:0007669"/>
    <property type="project" value="TreeGrafter"/>
</dbReference>
<feature type="active site" evidence="5 6">
    <location>
        <position position="209"/>
    </location>
</feature>
<dbReference type="SUPFAM" id="SSF53720">
    <property type="entry name" value="ALDH-like"/>
    <property type="match status" value="1"/>
</dbReference>
<accession>A0A1Q9JG63</accession>
<dbReference type="EMBL" id="MJIE01000001">
    <property type="protein sequence ID" value="OLR55114.1"/>
    <property type="molecule type" value="Genomic_DNA"/>
</dbReference>
<protein>
    <recommendedName>
        <fullName evidence="4">Aldehyde dehydrogenase</fullName>
    </recommendedName>
</protein>
<sequence>MEIGKLVEAQRKYFRTGKTRPVKFRREMLLRLRRSLFDHEKLLAEAMHEDMNKSRLEVYMTETGMVLDEIRFHLKHIDGWIRPKLRRTPLAQFPSKSFVRPEPRGVALIMAPWNYPIQLALEPLVGAISAGCTAIIKLPSYAPKTSEAIARVIEDVFPPEYIAAVQGGREENRTLLDQKFDYIFFTGSKEVGRAVMSAAAEHLTPVTLELGGKSPVIVDETADIRLAARRIAFGKILNGGQTCVAPDYLLIHEDVKGTFIRAYREAIEDFFPGGDMSDMNVIINEKHYARVSRLLKDGRAVVGGGTDASRRFIEPTLLDRVSPDSDIMKEEIFGPILPMLTFRRLEECVEFISSRPHPLALYLFTESRAAERRVLGSCISGGACVNDTIMHLATSRMPFGGVGDSGMGGYHGRSSFDTFTHYRSVLKKSNRLDIPVRYRPYSDRKEKLIRLLMK</sequence>
<organism evidence="9 10">
    <name type="scientific">Hornefia porci</name>
    <dbReference type="NCBI Taxonomy" id="2652292"/>
    <lineage>
        <taxon>Bacteria</taxon>
        <taxon>Bacillati</taxon>
        <taxon>Bacillota</taxon>
        <taxon>Clostridia</taxon>
        <taxon>Peptostreptococcales</taxon>
        <taxon>Anaerovoracaceae</taxon>
        <taxon>Hornefia</taxon>
    </lineage>
</organism>
<dbReference type="GO" id="GO:0005737">
    <property type="term" value="C:cytoplasm"/>
    <property type="evidence" value="ECO:0007669"/>
    <property type="project" value="TreeGrafter"/>
</dbReference>
<evidence type="ECO:0000256" key="3">
    <source>
        <dbReference type="ARBA" id="ARBA00023027"/>
    </source>
</evidence>
<evidence type="ECO:0000256" key="1">
    <source>
        <dbReference type="ARBA" id="ARBA00009986"/>
    </source>
</evidence>
<reference evidence="9 10" key="1">
    <citation type="journal article" date="2016" name="Appl. Environ. Microbiol.">
        <title>Function and Phylogeny of Bacterial Butyryl Coenzyme A:Acetate Transferases and Their Diversity in the Proximal Colon of Swine.</title>
        <authorList>
            <person name="Trachsel J."/>
            <person name="Bayles D.O."/>
            <person name="Looft T."/>
            <person name="Levine U.Y."/>
            <person name="Allen H.K."/>
        </authorList>
    </citation>
    <scope>NUCLEOTIDE SEQUENCE [LARGE SCALE GENOMIC DNA]</scope>
    <source>
        <strain evidence="9 10">68-3-10</strain>
    </source>
</reference>
<proteinExistence type="inferred from homology"/>
<evidence type="ECO:0000256" key="6">
    <source>
        <dbReference type="PROSITE-ProRule" id="PRU10007"/>
    </source>
</evidence>
<evidence type="ECO:0000313" key="9">
    <source>
        <dbReference type="EMBL" id="OLR55114.1"/>
    </source>
</evidence>
<evidence type="ECO:0000256" key="4">
    <source>
        <dbReference type="PIRNR" id="PIRNR036492"/>
    </source>
</evidence>
<keyword evidence="3" id="KW-0520">NAD</keyword>
<evidence type="ECO:0000256" key="2">
    <source>
        <dbReference type="ARBA" id="ARBA00023002"/>
    </source>
</evidence>
<dbReference type="InterPro" id="IPR016163">
    <property type="entry name" value="Ald_DH_C"/>
</dbReference>
<dbReference type="InterPro" id="IPR015590">
    <property type="entry name" value="Aldehyde_DH_dom"/>
</dbReference>
<dbReference type="InterPro" id="IPR016161">
    <property type="entry name" value="Ald_DH/histidinol_DH"/>
</dbReference>
<dbReference type="PIRSF" id="PIRSF036492">
    <property type="entry name" value="ALDH"/>
    <property type="match status" value="1"/>
</dbReference>
<name>A0A1Q9JG63_9FIRM</name>
<dbReference type="InterPro" id="IPR016162">
    <property type="entry name" value="Ald_DH_N"/>
</dbReference>
<evidence type="ECO:0000256" key="7">
    <source>
        <dbReference type="RuleBase" id="RU003345"/>
    </source>
</evidence>
<dbReference type="Pfam" id="PF00171">
    <property type="entry name" value="Aldedh"/>
    <property type="match status" value="1"/>
</dbReference>
<comment type="similarity">
    <text evidence="1 4 7">Belongs to the aldehyde dehydrogenase family.</text>
</comment>
<dbReference type="PANTHER" id="PTHR43570:SF16">
    <property type="entry name" value="ALDEHYDE DEHYDROGENASE TYPE III, ISOFORM Q"/>
    <property type="match status" value="1"/>
</dbReference>
<dbReference type="GO" id="GO:0006081">
    <property type="term" value="P:aldehyde metabolic process"/>
    <property type="evidence" value="ECO:0007669"/>
    <property type="project" value="InterPro"/>
</dbReference>
<keyword evidence="10" id="KW-1185">Reference proteome</keyword>
<keyword evidence="2 4" id="KW-0560">Oxidoreductase</keyword>
<dbReference type="CDD" id="cd07136">
    <property type="entry name" value="ALDH_YwdH-P39616"/>
    <property type="match status" value="1"/>
</dbReference>
<gene>
    <name evidence="9" type="ORF">BHK98_02965</name>
</gene>
<evidence type="ECO:0000256" key="5">
    <source>
        <dbReference type="PIRSR" id="PIRSR036492-1"/>
    </source>
</evidence>
<dbReference type="FunFam" id="3.40.309.10:FF:000003">
    <property type="entry name" value="Aldehyde dehydrogenase"/>
    <property type="match status" value="1"/>
</dbReference>
<dbReference type="Proteomes" id="UP000187404">
    <property type="component" value="Unassembled WGS sequence"/>
</dbReference>
<dbReference type="InterPro" id="IPR029510">
    <property type="entry name" value="Ald_DH_CS_GLU"/>
</dbReference>
<dbReference type="Gene3D" id="3.40.605.10">
    <property type="entry name" value="Aldehyde Dehydrogenase, Chain A, domain 1"/>
    <property type="match status" value="1"/>
</dbReference>
<dbReference type="PROSITE" id="PS00687">
    <property type="entry name" value="ALDEHYDE_DEHYDR_GLU"/>
    <property type="match status" value="1"/>
</dbReference>
<dbReference type="Gene3D" id="3.40.309.10">
    <property type="entry name" value="Aldehyde Dehydrogenase, Chain A, domain 2"/>
    <property type="match status" value="1"/>
</dbReference>
<feature type="domain" description="Aldehyde dehydrogenase" evidence="8">
    <location>
        <begin position="3"/>
        <end position="425"/>
    </location>
</feature>
<dbReference type="InterPro" id="IPR012394">
    <property type="entry name" value="Aldehyde_DH_NAD(P)"/>
</dbReference>
<dbReference type="OrthoDB" id="9762913at2"/>
<comment type="caution">
    <text evidence="9">The sequence shown here is derived from an EMBL/GenBank/DDBJ whole genome shotgun (WGS) entry which is preliminary data.</text>
</comment>
<dbReference type="AlphaFoldDB" id="A0A1Q9JG63"/>
<feature type="active site" evidence="5">
    <location>
        <position position="243"/>
    </location>
</feature>
<dbReference type="PANTHER" id="PTHR43570">
    <property type="entry name" value="ALDEHYDE DEHYDROGENASE"/>
    <property type="match status" value="1"/>
</dbReference>